<reference evidence="9 10" key="1">
    <citation type="journal article" date="2014" name="Genome Announc.">
        <title>Draft Genome Sequence of Lysobacter capsici AZ78, a Bacterium Antagonistic to Plant-Pathogenic Oomycetes.</title>
        <authorList>
            <person name="Puopolo G."/>
            <person name="Sonego P."/>
            <person name="Engelen K."/>
            <person name="Pertot I."/>
        </authorList>
    </citation>
    <scope>NUCLEOTIDE SEQUENCE [LARGE SCALE GENOMIC DNA]</scope>
    <source>
        <strain evidence="9 10">AZ78</strain>
    </source>
</reference>
<evidence type="ECO:0000313" key="10">
    <source>
        <dbReference type="Proteomes" id="UP000023435"/>
    </source>
</evidence>
<dbReference type="SUPFAM" id="SSF56672">
    <property type="entry name" value="DNA/RNA polymerases"/>
    <property type="match status" value="1"/>
</dbReference>
<sequence>MKWLKEMDADACAYLTATICVNALTGKKAHVTGVARSVGSALAQDINYKLLRDTHKGLYRVVQEQLKKSTSAHHATGVMNHTLVKANEKAAADRAAGKPDAKAEMPILAFDARTEVTIGMKLIELFIQATGLAELYEYRSAARSSLTVLRGTPKIMEWLEKAHDSASMFLPVWLPMLVPPQPWTTPTNGGYLTDIGGRADLVRTRNRAYKAELANADMPEVYRALNLIQGTAWKINKAVLEVMQQAWEAGGLIGGLPDRELTALPDQPALLAENPEFYREHHADDFKAWKRSRAAVYEQNARSVSQRVAAAQKIDLALKFRDEAAIYFPHNLDFRGRCYPIPSILTPQGDDQAKSLLTFAKGARLGADGVFWLSIHLANCFGVDKVSFEDRVAWVMANEDAILDSALNPLDGERLWCKADSPYCALAACFEWLGYRLNGEDHVSHLPVALDGSCNGLQNFSAMLRDEIGGAATNLIAHSKPADIYTEVLTLVAARVRTDAEAGISAALVLDGRLSRKIVKTPVMTLPYGVTKSGMRAQVLDAASKEGIKLDWDAAEYLAELLWKCIGEVVIAARHAMDWLKAASKVASAGDLPISWTTPAGFPVLQEYREDKGKRLQMHVGGRVMDITVAIDGTTLDRRRQALGISPNFVHSCDASHMMLTVNVAADNGLDSFAMIHDSYGTHAAHTGVIAAALRHAFVQQYEGDVLGAFRDELVAQLPINLGEKIPPLPPTGNLDLTAVNDSRYFFA</sequence>
<evidence type="ECO:0000256" key="7">
    <source>
        <dbReference type="ARBA" id="ARBA00048552"/>
    </source>
</evidence>
<gene>
    <name evidence="9" type="ORF">AZ78_1274</name>
</gene>
<keyword evidence="4 9" id="KW-0808">Transferase</keyword>
<comment type="caution">
    <text evidence="9">The sequence shown here is derived from an EMBL/GenBank/DDBJ whole genome shotgun (WGS) entry which is preliminary data.</text>
</comment>
<dbReference type="InterPro" id="IPR002092">
    <property type="entry name" value="DNA-dir_Rpol_phage-type"/>
</dbReference>
<dbReference type="InterPro" id="IPR046950">
    <property type="entry name" value="DNA-dir_Rpol_C_phage-type"/>
</dbReference>
<proteinExistence type="inferred from homology"/>
<dbReference type="InterPro" id="IPR029262">
    <property type="entry name" value="RPOL_N"/>
</dbReference>
<dbReference type="Pfam" id="PF00940">
    <property type="entry name" value="RNA_pol"/>
    <property type="match status" value="1"/>
</dbReference>
<dbReference type="GO" id="GO:0003677">
    <property type="term" value="F:DNA binding"/>
    <property type="evidence" value="ECO:0007669"/>
    <property type="project" value="InterPro"/>
</dbReference>
<dbReference type="Gene3D" id="1.10.287.280">
    <property type="match status" value="1"/>
</dbReference>
<dbReference type="PROSITE" id="PS00489">
    <property type="entry name" value="RNA_POL_PHAGE_2"/>
    <property type="match status" value="1"/>
</dbReference>
<dbReference type="EC" id="2.7.7.6" evidence="2"/>
<evidence type="ECO:0000256" key="2">
    <source>
        <dbReference type="ARBA" id="ARBA00012418"/>
    </source>
</evidence>
<dbReference type="Pfam" id="PF14700">
    <property type="entry name" value="RPOL_N"/>
    <property type="match status" value="1"/>
</dbReference>
<dbReference type="PANTHER" id="PTHR10102">
    <property type="entry name" value="DNA-DIRECTED RNA POLYMERASE, MITOCHONDRIAL"/>
    <property type="match status" value="1"/>
</dbReference>
<evidence type="ECO:0000256" key="4">
    <source>
        <dbReference type="ARBA" id="ARBA00022679"/>
    </source>
</evidence>
<evidence type="ECO:0000259" key="8">
    <source>
        <dbReference type="SMART" id="SM01311"/>
    </source>
</evidence>
<dbReference type="PANTHER" id="PTHR10102:SF0">
    <property type="entry name" value="DNA-DIRECTED RNA POLYMERASE, MITOCHONDRIAL"/>
    <property type="match status" value="1"/>
</dbReference>
<dbReference type="EMBL" id="JAJA02000001">
    <property type="protein sequence ID" value="KWS03725.1"/>
    <property type="molecule type" value="Genomic_DNA"/>
</dbReference>
<evidence type="ECO:0000256" key="6">
    <source>
        <dbReference type="ARBA" id="ARBA00023163"/>
    </source>
</evidence>
<dbReference type="InterPro" id="IPR024075">
    <property type="entry name" value="DNA-dir_RNA_pol_helix_hairp_sf"/>
</dbReference>
<dbReference type="GO" id="GO:0000428">
    <property type="term" value="C:DNA-directed RNA polymerase complex"/>
    <property type="evidence" value="ECO:0007669"/>
    <property type="project" value="UniProtKB-KW"/>
</dbReference>
<dbReference type="GO" id="GO:0006351">
    <property type="term" value="P:DNA-templated transcription"/>
    <property type="evidence" value="ECO:0007669"/>
    <property type="project" value="InterPro"/>
</dbReference>
<evidence type="ECO:0000256" key="3">
    <source>
        <dbReference type="ARBA" id="ARBA00022478"/>
    </source>
</evidence>
<accession>A0A120AFY3</accession>
<keyword evidence="3 9" id="KW-0240">DNA-directed RNA polymerase</keyword>
<dbReference type="AlphaFoldDB" id="A0A120AFY3"/>
<protein>
    <recommendedName>
        <fullName evidence="2">DNA-directed RNA polymerase</fullName>
        <ecNumber evidence="2">2.7.7.6</ecNumber>
    </recommendedName>
</protein>
<evidence type="ECO:0000313" key="9">
    <source>
        <dbReference type="EMBL" id="KWS03725.1"/>
    </source>
</evidence>
<keyword evidence="10" id="KW-1185">Reference proteome</keyword>
<dbReference type="SMART" id="SM01311">
    <property type="entry name" value="RPOL_N"/>
    <property type="match status" value="1"/>
</dbReference>
<keyword evidence="5 9" id="KW-0548">Nucleotidyltransferase</keyword>
<organism evidence="9 10">
    <name type="scientific">Lysobacter capsici AZ78</name>
    <dbReference type="NCBI Taxonomy" id="1444315"/>
    <lineage>
        <taxon>Bacteria</taxon>
        <taxon>Pseudomonadati</taxon>
        <taxon>Pseudomonadota</taxon>
        <taxon>Gammaproteobacteria</taxon>
        <taxon>Lysobacterales</taxon>
        <taxon>Lysobacteraceae</taxon>
        <taxon>Lysobacter</taxon>
    </lineage>
</organism>
<dbReference type="GO" id="GO:0003899">
    <property type="term" value="F:DNA-directed RNA polymerase activity"/>
    <property type="evidence" value="ECO:0007669"/>
    <property type="project" value="UniProtKB-EC"/>
</dbReference>
<dbReference type="InterPro" id="IPR037159">
    <property type="entry name" value="RNA_POL_N_sf"/>
</dbReference>
<name>A0A120AFY3_9GAMM</name>
<comment type="similarity">
    <text evidence="1">Belongs to the phage and mitochondrial RNA polymerase family.</text>
</comment>
<dbReference type="PROSITE" id="PS00900">
    <property type="entry name" value="RNA_POL_PHAGE_1"/>
    <property type="match status" value="1"/>
</dbReference>
<comment type="catalytic activity">
    <reaction evidence="7">
        <text>RNA(n) + a ribonucleoside 5'-triphosphate = RNA(n+1) + diphosphate</text>
        <dbReference type="Rhea" id="RHEA:21248"/>
        <dbReference type="Rhea" id="RHEA-COMP:14527"/>
        <dbReference type="Rhea" id="RHEA-COMP:17342"/>
        <dbReference type="ChEBI" id="CHEBI:33019"/>
        <dbReference type="ChEBI" id="CHEBI:61557"/>
        <dbReference type="ChEBI" id="CHEBI:140395"/>
        <dbReference type="EC" id="2.7.7.6"/>
    </reaction>
</comment>
<dbReference type="InterPro" id="IPR043502">
    <property type="entry name" value="DNA/RNA_pol_sf"/>
</dbReference>
<dbReference type="Proteomes" id="UP000023435">
    <property type="component" value="Unassembled WGS sequence"/>
</dbReference>
<evidence type="ECO:0000256" key="1">
    <source>
        <dbReference type="ARBA" id="ARBA00009493"/>
    </source>
</evidence>
<keyword evidence="6" id="KW-0804">Transcription</keyword>
<dbReference type="Gene3D" id="1.10.1320.10">
    <property type="entry name" value="DNA-directed RNA polymerase, N-terminal domain"/>
    <property type="match status" value="1"/>
</dbReference>
<feature type="domain" description="DNA-directed RNA polymerase N-terminal" evidence="8">
    <location>
        <begin position="4"/>
        <end position="230"/>
    </location>
</feature>
<dbReference type="Gene3D" id="1.10.287.260">
    <property type="match status" value="1"/>
</dbReference>
<evidence type="ECO:0000256" key="5">
    <source>
        <dbReference type="ARBA" id="ARBA00022695"/>
    </source>
</evidence>
<dbReference type="Gene3D" id="1.10.150.20">
    <property type="entry name" value="5' to 3' exonuclease, C-terminal subdomain"/>
    <property type="match status" value="1"/>
</dbReference>